<evidence type="ECO:0000313" key="12">
    <source>
        <dbReference type="Proteomes" id="UP000215506"/>
    </source>
</evidence>
<dbReference type="InterPro" id="IPR024791">
    <property type="entry name" value="Cyt_c/ubiquinol_Oxase_su3"/>
</dbReference>
<dbReference type="Pfam" id="PF00510">
    <property type="entry name" value="COX3"/>
    <property type="match status" value="1"/>
</dbReference>
<comment type="similarity">
    <text evidence="2 8">Belongs to the cytochrome c oxidase subunit 3 family.</text>
</comment>
<dbReference type="Gene3D" id="1.20.120.80">
    <property type="entry name" value="Cytochrome c oxidase, subunit III, four-helix bundle"/>
    <property type="match status" value="1"/>
</dbReference>
<accession>A0A231H477</accession>
<dbReference type="GO" id="GO:0005886">
    <property type="term" value="C:plasma membrane"/>
    <property type="evidence" value="ECO:0007669"/>
    <property type="project" value="UniProtKB-SubCell"/>
</dbReference>
<evidence type="ECO:0000256" key="4">
    <source>
        <dbReference type="ARBA" id="ARBA00022989"/>
    </source>
</evidence>
<dbReference type="CDD" id="cd02862">
    <property type="entry name" value="NorE_like"/>
    <property type="match status" value="1"/>
</dbReference>
<evidence type="ECO:0000256" key="5">
    <source>
        <dbReference type="ARBA" id="ARBA00023136"/>
    </source>
</evidence>
<dbReference type="InterPro" id="IPR013833">
    <property type="entry name" value="Cyt_c_oxidase_su3_a-hlx"/>
</dbReference>
<evidence type="ECO:0000256" key="3">
    <source>
        <dbReference type="ARBA" id="ARBA00022692"/>
    </source>
</evidence>
<evidence type="ECO:0000256" key="2">
    <source>
        <dbReference type="ARBA" id="ARBA00010581"/>
    </source>
</evidence>
<feature type="transmembrane region" description="Helical" evidence="9">
    <location>
        <begin position="192"/>
        <end position="211"/>
    </location>
</feature>
<keyword evidence="5 9" id="KW-0472">Membrane</keyword>
<dbReference type="SUPFAM" id="SSF81452">
    <property type="entry name" value="Cytochrome c oxidase subunit III-like"/>
    <property type="match status" value="1"/>
</dbReference>
<gene>
    <name evidence="11" type="primary">ctaE_3</name>
    <name evidence="11" type="ORF">B7C42_04529</name>
</gene>
<proteinExistence type="inferred from homology"/>
<keyword evidence="3 8" id="KW-0812">Transmembrane</keyword>
<comment type="catalytic activity">
    <reaction evidence="7">
        <text>4 Fe(II)-[cytochrome c] + O2 + 8 H(+)(in) = 4 Fe(III)-[cytochrome c] + 2 H2O + 4 H(+)(out)</text>
        <dbReference type="Rhea" id="RHEA:11436"/>
        <dbReference type="Rhea" id="RHEA-COMP:10350"/>
        <dbReference type="Rhea" id="RHEA-COMP:14399"/>
        <dbReference type="ChEBI" id="CHEBI:15377"/>
        <dbReference type="ChEBI" id="CHEBI:15378"/>
        <dbReference type="ChEBI" id="CHEBI:15379"/>
        <dbReference type="ChEBI" id="CHEBI:29033"/>
        <dbReference type="ChEBI" id="CHEBI:29034"/>
        <dbReference type="EC" id="7.1.1.9"/>
    </reaction>
</comment>
<dbReference type="AlphaFoldDB" id="A0A231H477"/>
<evidence type="ECO:0000256" key="9">
    <source>
        <dbReference type="SAM" id="Phobius"/>
    </source>
</evidence>
<keyword evidence="11" id="KW-0560">Oxidoreductase</keyword>
<dbReference type="PANTHER" id="PTHR11403:SF6">
    <property type="entry name" value="NITRIC OXIDE REDUCTASE SUBUNIT E"/>
    <property type="match status" value="1"/>
</dbReference>
<evidence type="ECO:0000256" key="1">
    <source>
        <dbReference type="ARBA" id="ARBA00004141"/>
    </source>
</evidence>
<name>A0A231H477_9NOCA</name>
<evidence type="ECO:0000256" key="6">
    <source>
        <dbReference type="ARBA" id="ARBA00031400"/>
    </source>
</evidence>
<evidence type="ECO:0000313" key="11">
    <source>
        <dbReference type="EMBL" id="OXR43661.1"/>
    </source>
</evidence>
<evidence type="ECO:0000256" key="7">
    <source>
        <dbReference type="ARBA" id="ARBA00047816"/>
    </source>
</evidence>
<protein>
    <recommendedName>
        <fullName evidence="6">Cytochrome aa3 subunit 3</fullName>
    </recommendedName>
</protein>
<reference evidence="11 12" key="1">
    <citation type="submission" date="2017-07" db="EMBL/GenBank/DDBJ databases">
        <title>First draft Genome Sequence of Nocardia cerradoensis isolated from human infection.</title>
        <authorList>
            <person name="Carrasco G."/>
        </authorList>
    </citation>
    <scope>NUCLEOTIDE SEQUENCE [LARGE SCALE GENOMIC DNA]</scope>
    <source>
        <strain evidence="11 12">CNM20130759</strain>
    </source>
</reference>
<evidence type="ECO:0000256" key="8">
    <source>
        <dbReference type="RuleBase" id="RU003376"/>
    </source>
</evidence>
<dbReference type="EMBL" id="NGAF01000009">
    <property type="protein sequence ID" value="OXR43661.1"/>
    <property type="molecule type" value="Genomic_DNA"/>
</dbReference>
<comment type="subcellular location">
    <subcellularLocation>
        <location evidence="8">Cell membrane</location>
        <topology evidence="8">Multi-pass membrane protein</topology>
    </subcellularLocation>
    <subcellularLocation>
        <location evidence="1">Membrane</location>
        <topology evidence="1">Multi-pass membrane protein</topology>
    </subcellularLocation>
</comment>
<dbReference type="PROSITE" id="PS50253">
    <property type="entry name" value="COX3"/>
    <property type="match status" value="1"/>
</dbReference>
<dbReference type="PANTHER" id="PTHR11403">
    <property type="entry name" value="CYTOCHROME C OXIDASE SUBUNIT III"/>
    <property type="match status" value="1"/>
</dbReference>
<sequence length="212" mass="23377">MTIDRRSATGDTEQLSTATTLRERPISPAKRVPGENGVWIFIYGDLTVFGLLFCMYMLYRSHQTTVFADSQKSLFQDIGFANTIILLISSLFVVIGMRALAGGGNRRARGAFVGAMACGVAFVAFKIVEWSAEADAGRTPYTNDFYQLYYILTGLHLVHVLVGLGVLVYLFKTAQVSVVGPSRLATAESGACFWHMVDLLWVVIFPLIYLLT</sequence>
<dbReference type="RefSeq" id="WP_094026413.1">
    <property type="nucleotide sequence ID" value="NZ_NGAF01000009.1"/>
</dbReference>
<organism evidence="11 12">
    <name type="scientific">Nocardia cerradoensis</name>
    <dbReference type="NCBI Taxonomy" id="85688"/>
    <lineage>
        <taxon>Bacteria</taxon>
        <taxon>Bacillati</taxon>
        <taxon>Actinomycetota</taxon>
        <taxon>Actinomycetes</taxon>
        <taxon>Mycobacteriales</taxon>
        <taxon>Nocardiaceae</taxon>
        <taxon>Nocardia</taxon>
    </lineage>
</organism>
<dbReference type="InterPro" id="IPR035973">
    <property type="entry name" value="Cyt_c_oxidase_su3-like_sf"/>
</dbReference>
<feature type="transmembrane region" description="Helical" evidence="9">
    <location>
        <begin position="148"/>
        <end position="171"/>
    </location>
</feature>
<comment type="caution">
    <text evidence="11">The sequence shown here is derived from an EMBL/GenBank/DDBJ whole genome shotgun (WGS) entry which is preliminary data.</text>
</comment>
<dbReference type="InterPro" id="IPR000298">
    <property type="entry name" value="Cyt_c_oxidase-like_su3"/>
</dbReference>
<feature type="domain" description="Heme-copper oxidase subunit III family profile" evidence="10">
    <location>
        <begin position="37"/>
        <end position="212"/>
    </location>
</feature>
<dbReference type="GO" id="GO:0004129">
    <property type="term" value="F:cytochrome-c oxidase activity"/>
    <property type="evidence" value="ECO:0007669"/>
    <property type="project" value="UniProtKB-EC"/>
</dbReference>
<feature type="transmembrane region" description="Helical" evidence="9">
    <location>
        <begin position="38"/>
        <end position="59"/>
    </location>
</feature>
<keyword evidence="4 9" id="KW-1133">Transmembrane helix</keyword>
<dbReference type="GO" id="GO:0016491">
    <property type="term" value="F:oxidoreductase activity"/>
    <property type="evidence" value="ECO:0007669"/>
    <property type="project" value="UniProtKB-KW"/>
</dbReference>
<keyword evidence="12" id="KW-1185">Reference proteome</keyword>
<evidence type="ECO:0000259" key="10">
    <source>
        <dbReference type="PROSITE" id="PS50253"/>
    </source>
</evidence>
<feature type="transmembrane region" description="Helical" evidence="9">
    <location>
        <begin position="79"/>
        <end position="101"/>
    </location>
</feature>
<feature type="transmembrane region" description="Helical" evidence="9">
    <location>
        <begin position="108"/>
        <end position="128"/>
    </location>
</feature>
<dbReference type="GO" id="GO:0019646">
    <property type="term" value="P:aerobic electron transport chain"/>
    <property type="evidence" value="ECO:0007669"/>
    <property type="project" value="InterPro"/>
</dbReference>
<dbReference type="Proteomes" id="UP000215506">
    <property type="component" value="Unassembled WGS sequence"/>
</dbReference>